<reference evidence="7 8" key="1">
    <citation type="journal article" date="2011" name="Stand. Genomic Sci.">
        <title>Complete genome sequence of the hyperthermophilic chemolithoautotroph Pyrolobus fumarii type strain (1A).</title>
        <authorList>
            <person name="Anderson I."/>
            <person name="Goker M."/>
            <person name="Nolan M."/>
            <person name="Lucas S."/>
            <person name="Hammon N."/>
            <person name="Deshpande S."/>
            <person name="Cheng J.F."/>
            <person name="Tapia R."/>
            <person name="Han C."/>
            <person name="Goodwin L."/>
            <person name="Pitluck S."/>
            <person name="Huntemann M."/>
            <person name="Liolios K."/>
            <person name="Ivanova N."/>
            <person name="Pagani I."/>
            <person name="Mavromatis K."/>
            <person name="Ovchinikova G."/>
            <person name="Pati A."/>
            <person name="Chen A."/>
            <person name="Palaniappan K."/>
            <person name="Land M."/>
            <person name="Hauser L."/>
            <person name="Brambilla E.M."/>
            <person name="Huber H."/>
            <person name="Yasawong M."/>
            <person name="Rohde M."/>
            <person name="Spring S."/>
            <person name="Abt B."/>
            <person name="Sikorski J."/>
            <person name="Wirth R."/>
            <person name="Detter J.C."/>
            <person name="Woyke T."/>
            <person name="Bristow J."/>
            <person name="Eisen J.A."/>
            <person name="Markowitz V."/>
            <person name="Hugenholtz P."/>
            <person name="Kyrpides N.C."/>
            <person name="Klenk H.P."/>
            <person name="Lapidus A."/>
        </authorList>
    </citation>
    <scope>NUCLEOTIDE SEQUENCE [LARGE SCALE GENOMIC DNA]</scope>
    <source>
        <strain evidence="8">DSM 11204 / 1A</strain>
    </source>
</reference>
<organism evidence="7 8">
    <name type="scientific">Pyrolobus fumarii (strain DSM 11204 / 1A)</name>
    <dbReference type="NCBI Taxonomy" id="694429"/>
    <lineage>
        <taxon>Archaea</taxon>
        <taxon>Thermoproteota</taxon>
        <taxon>Thermoprotei</taxon>
        <taxon>Desulfurococcales</taxon>
        <taxon>Pyrodictiaceae</taxon>
        <taxon>Pyrolobus</taxon>
    </lineage>
</organism>
<evidence type="ECO:0000256" key="5">
    <source>
        <dbReference type="RuleBase" id="RU363032"/>
    </source>
</evidence>
<dbReference type="GO" id="GO:0005886">
    <property type="term" value="C:plasma membrane"/>
    <property type="evidence" value="ECO:0007669"/>
    <property type="project" value="UniProtKB-SubCell"/>
</dbReference>
<dbReference type="KEGG" id="pfm:Pyrfu_0925"/>
<feature type="domain" description="ABC transmembrane type-1" evidence="6">
    <location>
        <begin position="11"/>
        <end position="204"/>
    </location>
</feature>
<comment type="subcellular location">
    <subcellularLocation>
        <location evidence="5">Cell membrane</location>
        <topology evidence="5">Multi-pass membrane protein</topology>
    </subcellularLocation>
    <subcellularLocation>
        <location evidence="1">Membrane</location>
        <topology evidence="1">Multi-pass membrane protein</topology>
    </subcellularLocation>
</comment>
<evidence type="ECO:0000313" key="7">
    <source>
        <dbReference type="EMBL" id="AEM38794.1"/>
    </source>
</evidence>
<feature type="transmembrane region" description="Helical" evidence="5">
    <location>
        <begin position="47"/>
        <end position="67"/>
    </location>
</feature>
<dbReference type="PROSITE" id="PS50928">
    <property type="entry name" value="ABC_TM1"/>
    <property type="match status" value="1"/>
</dbReference>
<gene>
    <name evidence="7" type="ordered locus">Pyrfu_0925</name>
</gene>
<protein>
    <submittedName>
        <fullName evidence="7">ABC-type tungstate transport system, periplasmic component, TupA</fullName>
    </submittedName>
</protein>
<feature type="transmembrane region" description="Helical" evidence="5">
    <location>
        <begin position="185"/>
        <end position="207"/>
    </location>
</feature>
<dbReference type="RefSeq" id="WP_014026471.1">
    <property type="nucleotide sequence ID" value="NC_015931.1"/>
</dbReference>
<dbReference type="InParanoid" id="G0EEA0"/>
<dbReference type="NCBIfam" id="NF038017">
    <property type="entry name" value="ABC_perm1"/>
    <property type="match status" value="1"/>
</dbReference>
<feature type="transmembrane region" description="Helical" evidence="5">
    <location>
        <begin position="15"/>
        <end position="35"/>
    </location>
</feature>
<dbReference type="Pfam" id="PF00528">
    <property type="entry name" value="BPD_transp_1"/>
    <property type="match status" value="1"/>
</dbReference>
<dbReference type="AlphaFoldDB" id="G0EEA0"/>
<dbReference type="InterPro" id="IPR035906">
    <property type="entry name" value="MetI-like_sf"/>
</dbReference>
<keyword evidence="4 5" id="KW-0472">Membrane</keyword>
<name>G0EEA0_PYRF1</name>
<dbReference type="STRING" id="694429.Pyrfu_0925"/>
<dbReference type="HOGENOM" id="CLU_016047_14_2_2"/>
<feature type="transmembrane region" description="Helical" evidence="5">
    <location>
        <begin position="79"/>
        <end position="102"/>
    </location>
</feature>
<dbReference type="OrthoDB" id="94632at2157"/>
<evidence type="ECO:0000256" key="1">
    <source>
        <dbReference type="ARBA" id="ARBA00004141"/>
    </source>
</evidence>
<dbReference type="Gene3D" id="1.10.3720.10">
    <property type="entry name" value="MetI-like"/>
    <property type="match status" value="1"/>
</dbReference>
<comment type="similarity">
    <text evidence="5">Belongs to the binding-protein-dependent transport system permease family.</text>
</comment>
<evidence type="ECO:0000256" key="2">
    <source>
        <dbReference type="ARBA" id="ARBA00022692"/>
    </source>
</evidence>
<evidence type="ECO:0000256" key="4">
    <source>
        <dbReference type="ARBA" id="ARBA00023136"/>
    </source>
</evidence>
<evidence type="ECO:0000313" key="8">
    <source>
        <dbReference type="Proteomes" id="UP000001037"/>
    </source>
</evidence>
<dbReference type="eggNOG" id="arCOG00166">
    <property type="taxonomic scope" value="Archaea"/>
</dbReference>
<dbReference type="PANTHER" id="PTHR43632">
    <property type="entry name" value="PERMEASE COMPONENT OF TUNGSTATE ABC TRANSPORTER"/>
    <property type="match status" value="1"/>
</dbReference>
<proteinExistence type="inferred from homology"/>
<dbReference type="InterPro" id="IPR000515">
    <property type="entry name" value="MetI-like"/>
</dbReference>
<evidence type="ECO:0000256" key="3">
    <source>
        <dbReference type="ARBA" id="ARBA00022989"/>
    </source>
</evidence>
<keyword evidence="3 5" id="KW-1133">Transmembrane helix</keyword>
<dbReference type="SUPFAM" id="SSF161098">
    <property type="entry name" value="MetI-like"/>
    <property type="match status" value="1"/>
</dbReference>
<dbReference type="PANTHER" id="PTHR43632:SF1">
    <property type="entry name" value="PERMEASE COMPONENT OF TUNGSTATE ABC TRANSPORTER"/>
    <property type="match status" value="1"/>
</dbReference>
<evidence type="ECO:0000259" key="6">
    <source>
        <dbReference type="PROSITE" id="PS50928"/>
    </source>
</evidence>
<dbReference type="GeneID" id="11139399"/>
<keyword evidence="2 5" id="KW-0812">Transmembrane</keyword>
<dbReference type="Proteomes" id="UP000001037">
    <property type="component" value="Chromosome"/>
</dbReference>
<dbReference type="EMBL" id="CP002838">
    <property type="protein sequence ID" value="AEM38794.1"/>
    <property type="molecule type" value="Genomic_DNA"/>
</dbReference>
<dbReference type="InterPro" id="IPR049783">
    <property type="entry name" value="ABC_perm_TupB-like"/>
</dbReference>
<sequence>MSLWGEAAEIIVRSVYVSASAVALASLWCIPLSVLTVMRSWTLVARIAESLVGIPTVLVGLLLYMLLSRSGPLGFLGLLYTPQAIIIGESILVTPLFIALCVRGLRHTYLRIYELALSLGADEISAHILALRESLHVIISAALASFSRAIGELGVALMLGGNIRGYTRTITTAIALEVSKGEYELAILLGLVLVTILAIVAITVYIAERVIKS</sequence>
<dbReference type="GO" id="GO:0055085">
    <property type="term" value="P:transmembrane transport"/>
    <property type="evidence" value="ECO:0007669"/>
    <property type="project" value="InterPro"/>
</dbReference>
<accession>G0EEA0</accession>
<keyword evidence="8" id="KW-1185">Reference proteome</keyword>
<keyword evidence="5" id="KW-0813">Transport</keyword>